<dbReference type="InterPro" id="IPR010987">
    <property type="entry name" value="Glutathione-S-Trfase_C-like"/>
</dbReference>
<dbReference type="InterPro" id="IPR004046">
    <property type="entry name" value="GST_C"/>
</dbReference>
<comment type="caution">
    <text evidence="6">The sequence shown here is derived from an EMBL/GenBank/DDBJ whole genome shotgun (WGS) entry which is preliminary data.</text>
</comment>
<sequence length="213" mass="23518">MVLQFYAPSIVGGGGGIVALVLAEKQIPFNHVLIDIHAQDHKTSEFLAMNPFGQDDDGFVLYESRAICRYLCEKYADLGTPLLPSEVTKRAIFEQAASVESANFTPTAKAARDAARKQAMADTAHGRHQGKAALDAALSDLSATLDVYEVILGKYKFIAGDKFTLADVFHYSYAPYLAESRVDIMTSRGPNVARWWNELMSRPAWVKLKREGM</sequence>
<dbReference type="SFLD" id="SFLDG00358">
    <property type="entry name" value="Main_(cytGST)"/>
    <property type="match status" value="1"/>
</dbReference>
<feature type="domain" description="GST C-terminal" evidence="5">
    <location>
        <begin position="86"/>
        <end position="213"/>
    </location>
</feature>
<dbReference type="GO" id="GO:0043295">
    <property type="term" value="F:glutathione binding"/>
    <property type="evidence" value="ECO:0007669"/>
    <property type="project" value="TreeGrafter"/>
</dbReference>
<proteinExistence type="predicted"/>
<evidence type="ECO:0000256" key="2">
    <source>
        <dbReference type="ARBA" id="ARBA00022679"/>
    </source>
</evidence>
<reference evidence="6" key="1">
    <citation type="submission" date="2023-03" db="EMBL/GenBank/DDBJ databases">
        <title>Massive genome expansion in bonnet fungi (Mycena s.s.) driven by repeated elements and novel gene families across ecological guilds.</title>
        <authorList>
            <consortium name="Lawrence Berkeley National Laboratory"/>
            <person name="Harder C.B."/>
            <person name="Miyauchi S."/>
            <person name="Viragh M."/>
            <person name="Kuo A."/>
            <person name="Thoen E."/>
            <person name="Andreopoulos B."/>
            <person name="Lu D."/>
            <person name="Skrede I."/>
            <person name="Drula E."/>
            <person name="Henrissat B."/>
            <person name="Morin E."/>
            <person name="Kohler A."/>
            <person name="Barry K."/>
            <person name="LaButti K."/>
            <person name="Morin E."/>
            <person name="Salamov A."/>
            <person name="Lipzen A."/>
            <person name="Mereny Z."/>
            <person name="Hegedus B."/>
            <person name="Baldrian P."/>
            <person name="Stursova M."/>
            <person name="Weitz H."/>
            <person name="Taylor A."/>
            <person name="Grigoriev I.V."/>
            <person name="Nagy L.G."/>
            <person name="Martin F."/>
            <person name="Kauserud H."/>
        </authorList>
    </citation>
    <scope>NUCLEOTIDE SEQUENCE</scope>
    <source>
        <strain evidence="6">9144</strain>
    </source>
</reference>
<dbReference type="SFLD" id="SFLDS00019">
    <property type="entry name" value="Glutathione_Transferase_(cytos"/>
    <property type="match status" value="1"/>
</dbReference>
<dbReference type="InterPro" id="IPR036249">
    <property type="entry name" value="Thioredoxin-like_sf"/>
</dbReference>
<dbReference type="AlphaFoldDB" id="A0AAD6VV38"/>
<evidence type="ECO:0000256" key="1">
    <source>
        <dbReference type="ARBA" id="ARBA00012452"/>
    </source>
</evidence>
<dbReference type="GO" id="GO:0005737">
    <property type="term" value="C:cytoplasm"/>
    <property type="evidence" value="ECO:0007669"/>
    <property type="project" value="TreeGrafter"/>
</dbReference>
<dbReference type="Proteomes" id="UP001219525">
    <property type="component" value="Unassembled WGS sequence"/>
</dbReference>
<dbReference type="EC" id="2.5.1.18" evidence="1"/>
<dbReference type="InterPro" id="IPR004045">
    <property type="entry name" value="Glutathione_S-Trfase_N"/>
</dbReference>
<dbReference type="GO" id="GO:0004364">
    <property type="term" value="F:glutathione transferase activity"/>
    <property type="evidence" value="ECO:0007669"/>
    <property type="project" value="UniProtKB-EC"/>
</dbReference>
<dbReference type="InterPro" id="IPR036282">
    <property type="entry name" value="Glutathione-S-Trfase_C_sf"/>
</dbReference>
<dbReference type="Gene3D" id="1.20.1050.10">
    <property type="match status" value="1"/>
</dbReference>
<evidence type="ECO:0000259" key="5">
    <source>
        <dbReference type="PROSITE" id="PS50405"/>
    </source>
</evidence>
<gene>
    <name evidence="6" type="ORF">GGX14DRAFT_354490</name>
</gene>
<dbReference type="PANTHER" id="PTHR43900:SF3">
    <property type="entry name" value="GLUTATHIONE S-TRANSFERASE RHO"/>
    <property type="match status" value="1"/>
</dbReference>
<accession>A0AAD6VV38</accession>
<dbReference type="Pfam" id="PF00043">
    <property type="entry name" value="GST_C"/>
    <property type="match status" value="1"/>
</dbReference>
<dbReference type="GO" id="GO:0006749">
    <property type="term" value="P:glutathione metabolic process"/>
    <property type="evidence" value="ECO:0007669"/>
    <property type="project" value="TreeGrafter"/>
</dbReference>
<dbReference type="EMBL" id="JARJCW010000009">
    <property type="protein sequence ID" value="KAJ7220683.1"/>
    <property type="molecule type" value="Genomic_DNA"/>
</dbReference>
<feature type="domain" description="GST N-terminal" evidence="4">
    <location>
        <begin position="2"/>
        <end position="79"/>
    </location>
</feature>
<evidence type="ECO:0000313" key="6">
    <source>
        <dbReference type="EMBL" id="KAJ7220683.1"/>
    </source>
</evidence>
<keyword evidence="2" id="KW-0808">Transferase</keyword>
<dbReference type="Gene3D" id="3.40.30.10">
    <property type="entry name" value="Glutaredoxin"/>
    <property type="match status" value="1"/>
</dbReference>
<dbReference type="PROSITE" id="PS50404">
    <property type="entry name" value="GST_NTER"/>
    <property type="match status" value="1"/>
</dbReference>
<dbReference type="SUPFAM" id="SSF47616">
    <property type="entry name" value="GST C-terminal domain-like"/>
    <property type="match status" value="1"/>
</dbReference>
<dbReference type="Pfam" id="PF13409">
    <property type="entry name" value="GST_N_2"/>
    <property type="match status" value="1"/>
</dbReference>
<keyword evidence="7" id="KW-1185">Reference proteome</keyword>
<dbReference type="PANTHER" id="PTHR43900">
    <property type="entry name" value="GLUTATHIONE S-TRANSFERASE RHO"/>
    <property type="match status" value="1"/>
</dbReference>
<comment type="catalytic activity">
    <reaction evidence="3">
        <text>RX + glutathione = an S-substituted glutathione + a halide anion + H(+)</text>
        <dbReference type="Rhea" id="RHEA:16437"/>
        <dbReference type="ChEBI" id="CHEBI:15378"/>
        <dbReference type="ChEBI" id="CHEBI:16042"/>
        <dbReference type="ChEBI" id="CHEBI:17792"/>
        <dbReference type="ChEBI" id="CHEBI:57925"/>
        <dbReference type="ChEBI" id="CHEBI:90779"/>
        <dbReference type="EC" id="2.5.1.18"/>
    </reaction>
</comment>
<name>A0AAD6VV38_9AGAR</name>
<dbReference type="SUPFAM" id="SSF52833">
    <property type="entry name" value="Thioredoxin-like"/>
    <property type="match status" value="1"/>
</dbReference>
<protein>
    <recommendedName>
        <fullName evidence="1">glutathione transferase</fullName>
        <ecNumber evidence="1">2.5.1.18</ecNumber>
    </recommendedName>
</protein>
<evidence type="ECO:0000259" key="4">
    <source>
        <dbReference type="PROSITE" id="PS50404"/>
    </source>
</evidence>
<evidence type="ECO:0000313" key="7">
    <source>
        <dbReference type="Proteomes" id="UP001219525"/>
    </source>
</evidence>
<dbReference type="PROSITE" id="PS50405">
    <property type="entry name" value="GST_CTER"/>
    <property type="match status" value="1"/>
</dbReference>
<evidence type="ECO:0000256" key="3">
    <source>
        <dbReference type="ARBA" id="ARBA00047960"/>
    </source>
</evidence>
<dbReference type="InterPro" id="IPR040079">
    <property type="entry name" value="Glutathione_S-Trfase"/>
</dbReference>
<organism evidence="6 7">
    <name type="scientific">Mycena pura</name>
    <dbReference type="NCBI Taxonomy" id="153505"/>
    <lineage>
        <taxon>Eukaryota</taxon>
        <taxon>Fungi</taxon>
        <taxon>Dikarya</taxon>
        <taxon>Basidiomycota</taxon>
        <taxon>Agaricomycotina</taxon>
        <taxon>Agaricomycetes</taxon>
        <taxon>Agaricomycetidae</taxon>
        <taxon>Agaricales</taxon>
        <taxon>Marasmiineae</taxon>
        <taxon>Mycenaceae</taxon>
        <taxon>Mycena</taxon>
    </lineage>
</organism>